<evidence type="ECO:0000256" key="1">
    <source>
        <dbReference type="SAM" id="MobiDB-lite"/>
    </source>
</evidence>
<evidence type="ECO:0000313" key="2">
    <source>
        <dbReference type="EMBL" id="KAH0819195.1"/>
    </source>
</evidence>
<organism evidence="2 3">
    <name type="scientific">Tenebrio molitor</name>
    <name type="common">Yellow mealworm beetle</name>
    <dbReference type="NCBI Taxonomy" id="7067"/>
    <lineage>
        <taxon>Eukaryota</taxon>
        <taxon>Metazoa</taxon>
        <taxon>Ecdysozoa</taxon>
        <taxon>Arthropoda</taxon>
        <taxon>Hexapoda</taxon>
        <taxon>Insecta</taxon>
        <taxon>Pterygota</taxon>
        <taxon>Neoptera</taxon>
        <taxon>Endopterygota</taxon>
        <taxon>Coleoptera</taxon>
        <taxon>Polyphaga</taxon>
        <taxon>Cucujiformia</taxon>
        <taxon>Tenebrionidae</taxon>
        <taxon>Tenebrio</taxon>
    </lineage>
</organism>
<protein>
    <submittedName>
        <fullName evidence="2">Uncharacterized protein</fullName>
    </submittedName>
</protein>
<evidence type="ECO:0000313" key="3">
    <source>
        <dbReference type="Proteomes" id="UP000719412"/>
    </source>
</evidence>
<sequence length="219" mass="24175">MRVRGNQEIDSGQNITDHFAPLSNKFIPDCQQHSTSPPRPLRNSNAIMSKDCEVLNTMMTGTPGTNRFSLTTLSRKVMKARAIKATPKINRIPHSTVIVPNEKFTRSQNVTIRRNIHLQQRLIKGEPAEGIPSPARFPIQFHSEHLPTPIPSPTIHLTPSTSSEPAPNTPPTPLPTPDFRPVRSPSERTRSSPVSDPFAPLVSEPGHPAHPVFPARSLP</sequence>
<name>A0A8J6HR20_TENMO</name>
<keyword evidence="3" id="KW-1185">Reference proteome</keyword>
<feature type="region of interest" description="Disordered" evidence="1">
    <location>
        <begin position="25"/>
        <end position="44"/>
    </location>
</feature>
<accession>A0A8J6HR20</accession>
<gene>
    <name evidence="2" type="ORF">GEV33_003596</name>
</gene>
<feature type="region of interest" description="Disordered" evidence="1">
    <location>
        <begin position="143"/>
        <end position="219"/>
    </location>
</feature>
<dbReference type="EMBL" id="JABDTM020015279">
    <property type="protein sequence ID" value="KAH0819195.1"/>
    <property type="molecule type" value="Genomic_DNA"/>
</dbReference>
<reference evidence="2" key="2">
    <citation type="submission" date="2021-08" db="EMBL/GenBank/DDBJ databases">
        <authorList>
            <person name="Eriksson T."/>
        </authorList>
    </citation>
    <scope>NUCLEOTIDE SEQUENCE</scope>
    <source>
        <strain evidence="2">Stoneville</strain>
        <tissue evidence="2">Whole head</tissue>
    </source>
</reference>
<feature type="compositionally biased region" description="Pro residues" evidence="1">
    <location>
        <begin position="167"/>
        <end position="178"/>
    </location>
</feature>
<comment type="caution">
    <text evidence="2">The sequence shown here is derived from an EMBL/GenBank/DDBJ whole genome shotgun (WGS) entry which is preliminary data.</text>
</comment>
<feature type="compositionally biased region" description="Polar residues" evidence="1">
    <location>
        <begin position="31"/>
        <end position="44"/>
    </location>
</feature>
<dbReference type="Proteomes" id="UP000719412">
    <property type="component" value="Unassembled WGS sequence"/>
</dbReference>
<proteinExistence type="predicted"/>
<reference evidence="2" key="1">
    <citation type="journal article" date="2020" name="J Insects Food Feed">
        <title>The yellow mealworm (Tenebrio molitor) genome: a resource for the emerging insects as food and feed industry.</title>
        <authorList>
            <person name="Eriksson T."/>
            <person name="Andere A."/>
            <person name="Kelstrup H."/>
            <person name="Emery V."/>
            <person name="Picard C."/>
        </authorList>
    </citation>
    <scope>NUCLEOTIDE SEQUENCE</scope>
    <source>
        <strain evidence="2">Stoneville</strain>
        <tissue evidence="2">Whole head</tissue>
    </source>
</reference>
<dbReference type="AlphaFoldDB" id="A0A8J6HR20"/>